<keyword evidence="15" id="KW-0255">Endonuclease</keyword>
<keyword evidence="11 12" id="KW-0326">Glycosidase</keyword>
<dbReference type="RefSeq" id="WP_004332133.1">
    <property type="nucleotide sequence ID" value="NZ_ACNN01000005.1"/>
</dbReference>
<dbReference type="Gene3D" id="1.10.1670.10">
    <property type="entry name" value="Helix-hairpin-Helix base-excision DNA repair enzymes (C-terminal)"/>
    <property type="match status" value="1"/>
</dbReference>
<dbReference type="InterPro" id="IPR004036">
    <property type="entry name" value="Endonuclease-III-like_CS2"/>
</dbReference>
<dbReference type="PROSITE" id="PS01155">
    <property type="entry name" value="ENDONUCLEASE_III_2"/>
    <property type="match status" value="1"/>
</dbReference>
<evidence type="ECO:0000259" key="13">
    <source>
        <dbReference type="SMART" id="SM00278"/>
    </source>
</evidence>
<protein>
    <recommendedName>
        <fullName evidence="12">Endonuclease III</fullName>
        <ecNumber evidence="12">4.2.99.18</ecNumber>
    </recommendedName>
    <alternativeName>
        <fullName evidence="12">DNA-(apurinic or apyrimidinic site) lyase</fullName>
    </alternativeName>
</protein>
<evidence type="ECO:0000256" key="12">
    <source>
        <dbReference type="HAMAP-Rule" id="MF_00942"/>
    </source>
</evidence>
<dbReference type="InterPro" id="IPR003583">
    <property type="entry name" value="Hlx-hairpin-Hlx_DNA-bd_motif"/>
</dbReference>
<dbReference type="PANTHER" id="PTHR10359">
    <property type="entry name" value="A/G-SPECIFIC ADENINE GLYCOSYLASE/ENDONUCLEASE III"/>
    <property type="match status" value="1"/>
</dbReference>
<proteinExistence type="inferred from homology"/>
<feature type="binding site" evidence="12">
    <location>
        <position position="189"/>
    </location>
    <ligand>
        <name>[4Fe-4S] cluster</name>
        <dbReference type="ChEBI" id="CHEBI:49883"/>
    </ligand>
</feature>
<dbReference type="InterPro" id="IPR003651">
    <property type="entry name" value="Endonuclease3_FeS-loop_motif"/>
</dbReference>
<dbReference type="GeneID" id="93365505"/>
<dbReference type="InterPro" id="IPR023170">
    <property type="entry name" value="HhH_base_excis_C"/>
</dbReference>
<dbReference type="PIRSF" id="PIRSF001435">
    <property type="entry name" value="Nth"/>
    <property type="match status" value="1"/>
</dbReference>
<comment type="similarity">
    <text evidence="1 12">Belongs to the Nth/MutY family.</text>
</comment>
<feature type="binding site" evidence="12">
    <location>
        <position position="199"/>
    </location>
    <ligand>
        <name>[4Fe-4S] cluster</name>
        <dbReference type="ChEBI" id="CHEBI:49883"/>
    </ligand>
</feature>
<evidence type="ECO:0000256" key="8">
    <source>
        <dbReference type="ARBA" id="ARBA00023125"/>
    </source>
</evidence>
<evidence type="ECO:0000259" key="14">
    <source>
        <dbReference type="SMART" id="SM00478"/>
    </source>
</evidence>
<evidence type="ECO:0000256" key="9">
    <source>
        <dbReference type="ARBA" id="ARBA00023204"/>
    </source>
</evidence>
<evidence type="ECO:0000256" key="4">
    <source>
        <dbReference type="ARBA" id="ARBA00022763"/>
    </source>
</evidence>
<organism evidence="15 16">
    <name type="scientific">Porphyromonas endodontalis (strain ATCC 35406 / DSM 24491 / JCM 8526 / CCUG 16442 / BCRC 14492 / NCTC 13058 / HG 370)</name>
    <name type="common">Bacteroides endodontalis</name>
    <dbReference type="NCBI Taxonomy" id="553175"/>
    <lineage>
        <taxon>Bacteria</taxon>
        <taxon>Pseudomonadati</taxon>
        <taxon>Bacteroidota</taxon>
        <taxon>Bacteroidia</taxon>
        <taxon>Bacteroidales</taxon>
        <taxon>Porphyromonadaceae</taxon>
        <taxon>Porphyromonas</taxon>
    </lineage>
</organism>
<comment type="cofactor">
    <cofactor evidence="12">
        <name>[4Fe-4S] cluster</name>
        <dbReference type="ChEBI" id="CHEBI:49883"/>
    </cofactor>
    <text evidence="12">Binds 1 [4Fe-4S] cluster.</text>
</comment>
<dbReference type="SMART" id="SM00478">
    <property type="entry name" value="ENDO3c"/>
    <property type="match status" value="1"/>
</dbReference>
<dbReference type="EC" id="4.2.99.18" evidence="12"/>
<dbReference type="GO" id="GO:0019104">
    <property type="term" value="F:DNA N-glycosylase activity"/>
    <property type="evidence" value="ECO:0007669"/>
    <property type="project" value="UniProtKB-UniRule"/>
</dbReference>
<dbReference type="PROSITE" id="PS00764">
    <property type="entry name" value="ENDONUCLEASE_III_1"/>
    <property type="match status" value="1"/>
</dbReference>
<evidence type="ECO:0000256" key="11">
    <source>
        <dbReference type="ARBA" id="ARBA00023295"/>
    </source>
</evidence>
<feature type="domain" description="HhH-GPD" evidence="14">
    <location>
        <begin position="39"/>
        <end position="187"/>
    </location>
</feature>
<dbReference type="GO" id="GO:0046872">
    <property type="term" value="F:metal ion binding"/>
    <property type="evidence" value="ECO:0007669"/>
    <property type="project" value="UniProtKB-KW"/>
</dbReference>
<dbReference type="Proteomes" id="UP000004295">
    <property type="component" value="Unassembled WGS sequence"/>
</dbReference>
<dbReference type="Pfam" id="PF00730">
    <property type="entry name" value="HhH-GPD"/>
    <property type="match status" value="1"/>
</dbReference>
<keyword evidence="9 12" id="KW-0234">DNA repair</keyword>
<accession>C3J7U2</accession>
<gene>
    <name evidence="12 15" type="primary">nth</name>
    <name evidence="15" type="ORF">POREN0001_1184</name>
</gene>
<dbReference type="CDD" id="cd00056">
    <property type="entry name" value="ENDO3c"/>
    <property type="match status" value="1"/>
</dbReference>
<evidence type="ECO:0000256" key="10">
    <source>
        <dbReference type="ARBA" id="ARBA00023239"/>
    </source>
</evidence>
<dbReference type="Pfam" id="PF00633">
    <property type="entry name" value="HHH"/>
    <property type="match status" value="1"/>
</dbReference>
<keyword evidence="16" id="KW-1185">Reference proteome</keyword>
<dbReference type="eggNOG" id="COG0177">
    <property type="taxonomic scope" value="Bacteria"/>
</dbReference>
<dbReference type="GO" id="GO:0140078">
    <property type="term" value="F:class I DNA-(apurinic or apyrimidinic site) endonuclease activity"/>
    <property type="evidence" value="ECO:0007669"/>
    <property type="project" value="UniProtKB-EC"/>
</dbReference>
<keyword evidence="2 12" id="KW-0004">4Fe-4S</keyword>
<name>C3J7U2_POREA</name>
<dbReference type="SUPFAM" id="SSF48150">
    <property type="entry name" value="DNA-glycosylase"/>
    <property type="match status" value="1"/>
</dbReference>
<keyword evidence="3 12" id="KW-0479">Metal-binding</keyword>
<feature type="domain" description="Helix-hairpin-helix DNA-binding motif class 1" evidence="13">
    <location>
        <begin position="110"/>
        <end position="129"/>
    </location>
</feature>
<dbReference type="GO" id="GO:0003677">
    <property type="term" value="F:DNA binding"/>
    <property type="evidence" value="ECO:0007669"/>
    <property type="project" value="UniProtKB-UniRule"/>
</dbReference>
<dbReference type="EMBL" id="ACNN01000005">
    <property type="protein sequence ID" value="EEN83666.1"/>
    <property type="molecule type" value="Genomic_DNA"/>
</dbReference>
<keyword evidence="8 12" id="KW-0238">DNA-binding</keyword>
<dbReference type="SMART" id="SM00278">
    <property type="entry name" value="HhH1"/>
    <property type="match status" value="1"/>
</dbReference>
<dbReference type="InterPro" id="IPR005759">
    <property type="entry name" value="Nth"/>
</dbReference>
<comment type="caution">
    <text evidence="15">The sequence shown here is derived from an EMBL/GenBank/DDBJ whole genome shotgun (WGS) entry which is preliminary data.</text>
</comment>
<evidence type="ECO:0000256" key="6">
    <source>
        <dbReference type="ARBA" id="ARBA00023004"/>
    </source>
</evidence>
<feature type="binding site" evidence="12">
    <location>
        <position position="205"/>
    </location>
    <ligand>
        <name>[4Fe-4S] cluster</name>
        <dbReference type="ChEBI" id="CHEBI:49883"/>
    </ligand>
</feature>
<comment type="function">
    <text evidence="12">DNA repair enzyme that has both DNA N-glycosylase activity and AP-lyase activity. The DNA N-glycosylase activity releases various damaged pyrimidines from DNA by cleaving the N-glycosidic bond, leaving an AP (apurinic/apyrimidinic) site. The AP-lyase activity cleaves the phosphodiester bond 3' to the AP site by a beta-elimination, leaving a 3'-terminal unsaturated sugar and a product with a terminal 5'-phosphate.</text>
</comment>
<dbReference type="InterPro" id="IPR004035">
    <property type="entry name" value="Endouclease-III_FeS-bd_BS"/>
</dbReference>
<keyword evidence="5 12" id="KW-0378">Hydrolase</keyword>
<dbReference type="Gene3D" id="1.10.340.30">
    <property type="entry name" value="Hypothetical protein, domain 2"/>
    <property type="match status" value="1"/>
</dbReference>
<dbReference type="GO" id="GO:0006285">
    <property type="term" value="P:base-excision repair, AP site formation"/>
    <property type="evidence" value="ECO:0007669"/>
    <property type="project" value="TreeGrafter"/>
</dbReference>
<evidence type="ECO:0000313" key="16">
    <source>
        <dbReference type="Proteomes" id="UP000004295"/>
    </source>
</evidence>
<keyword evidence="15" id="KW-0540">Nuclease</keyword>
<dbReference type="InterPro" id="IPR011257">
    <property type="entry name" value="DNA_glycosylase"/>
</dbReference>
<keyword evidence="4 12" id="KW-0227">DNA damage</keyword>
<dbReference type="AlphaFoldDB" id="C3J7U2"/>
<dbReference type="FunFam" id="1.10.340.30:FF:000001">
    <property type="entry name" value="Endonuclease III"/>
    <property type="match status" value="1"/>
</dbReference>
<evidence type="ECO:0000313" key="15">
    <source>
        <dbReference type="EMBL" id="EEN83666.1"/>
    </source>
</evidence>
<dbReference type="SMART" id="SM00525">
    <property type="entry name" value="FES"/>
    <property type="match status" value="1"/>
</dbReference>
<evidence type="ECO:0000256" key="2">
    <source>
        <dbReference type="ARBA" id="ARBA00022485"/>
    </source>
</evidence>
<evidence type="ECO:0000256" key="1">
    <source>
        <dbReference type="ARBA" id="ARBA00008343"/>
    </source>
</evidence>
<sequence length="217" mass="24240">MTKKERFEGILAWFGENMPVAETELHYRSPYELLVAVMLSAQCTDKRVNIVTPALFAALPTVEAMAQASQEEILALIKSISYPNSKAEHLSKMAQRVVQTFGGSIPATREELMTLPGVGRKTANVILAVLYNQPTMAVDTHVFRVSERIGLTTRAKTPLDTELTLVRYIPPELIPKAHHWLILHGRYVCLARSPKCSSCGITSWCRYAQKNNLTTNK</sequence>
<dbReference type="InterPro" id="IPR000445">
    <property type="entry name" value="HhH_motif"/>
</dbReference>
<evidence type="ECO:0000256" key="5">
    <source>
        <dbReference type="ARBA" id="ARBA00022801"/>
    </source>
</evidence>
<reference evidence="15 16" key="1">
    <citation type="submission" date="2009-04" db="EMBL/GenBank/DDBJ databases">
        <authorList>
            <person name="Sebastian Y."/>
            <person name="Madupu R."/>
            <person name="Durkin A.S."/>
            <person name="Torralba M."/>
            <person name="Methe B."/>
            <person name="Sutton G.G."/>
            <person name="Strausberg R.L."/>
            <person name="Nelson K.E."/>
        </authorList>
    </citation>
    <scope>NUCLEOTIDE SEQUENCE [LARGE SCALE GENOMIC DNA]</scope>
    <source>
        <strain evidence="16">ATCC 35406 / BCRC 14492 / JCM 8526 / NCTC 13058 / HG 370</strain>
    </source>
</reference>
<dbReference type="NCBIfam" id="TIGR01083">
    <property type="entry name" value="nth"/>
    <property type="match status" value="1"/>
</dbReference>
<evidence type="ECO:0000256" key="7">
    <source>
        <dbReference type="ARBA" id="ARBA00023014"/>
    </source>
</evidence>
<keyword evidence="10 12" id="KW-0456">Lyase</keyword>
<comment type="catalytic activity">
    <reaction evidence="12">
        <text>2'-deoxyribonucleotide-(2'-deoxyribose 5'-phosphate)-2'-deoxyribonucleotide-DNA = a 3'-end 2'-deoxyribonucleotide-(2,3-dehydro-2,3-deoxyribose 5'-phosphate)-DNA + a 5'-end 5'-phospho-2'-deoxyribonucleoside-DNA + H(+)</text>
        <dbReference type="Rhea" id="RHEA:66592"/>
        <dbReference type="Rhea" id="RHEA-COMP:13180"/>
        <dbReference type="Rhea" id="RHEA-COMP:16897"/>
        <dbReference type="Rhea" id="RHEA-COMP:17067"/>
        <dbReference type="ChEBI" id="CHEBI:15378"/>
        <dbReference type="ChEBI" id="CHEBI:136412"/>
        <dbReference type="ChEBI" id="CHEBI:157695"/>
        <dbReference type="ChEBI" id="CHEBI:167181"/>
        <dbReference type="EC" id="4.2.99.18"/>
    </reaction>
</comment>
<dbReference type="InterPro" id="IPR003265">
    <property type="entry name" value="HhH-GPD_domain"/>
</dbReference>
<keyword evidence="6 12" id="KW-0408">Iron</keyword>
<dbReference type="STRING" id="553175.POREN0001_1184"/>
<dbReference type="HAMAP" id="MF_00942">
    <property type="entry name" value="Nth"/>
    <property type="match status" value="1"/>
</dbReference>
<dbReference type="FunFam" id="1.10.1670.10:FF:000001">
    <property type="entry name" value="Endonuclease III"/>
    <property type="match status" value="1"/>
</dbReference>
<dbReference type="GO" id="GO:0051539">
    <property type="term" value="F:4 iron, 4 sulfur cluster binding"/>
    <property type="evidence" value="ECO:0007669"/>
    <property type="project" value="UniProtKB-UniRule"/>
</dbReference>
<dbReference type="PANTHER" id="PTHR10359:SF18">
    <property type="entry name" value="ENDONUCLEASE III"/>
    <property type="match status" value="1"/>
</dbReference>
<evidence type="ECO:0000256" key="3">
    <source>
        <dbReference type="ARBA" id="ARBA00022723"/>
    </source>
</evidence>
<keyword evidence="7 12" id="KW-0411">Iron-sulfur</keyword>
<feature type="binding site" evidence="12">
    <location>
        <position position="196"/>
    </location>
    <ligand>
        <name>[4Fe-4S] cluster</name>
        <dbReference type="ChEBI" id="CHEBI:49883"/>
    </ligand>
</feature>